<dbReference type="GO" id="GO:0009982">
    <property type="term" value="F:pseudouridine synthase activity"/>
    <property type="evidence" value="ECO:0007669"/>
    <property type="project" value="InterPro"/>
</dbReference>
<evidence type="ECO:0000259" key="4">
    <source>
        <dbReference type="Pfam" id="PF00849"/>
    </source>
</evidence>
<organism evidence="5 6">
    <name type="scientific">[Clostridium] fimetarium</name>
    <dbReference type="NCBI Taxonomy" id="99656"/>
    <lineage>
        <taxon>Bacteria</taxon>
        <taxon>Bacillati</taxon>
        <taxon>Bacillota</taxon>
        <taxon>Clostridia</taxon>
        <taxon>Lachnospirales</taxon>
        <taxon>Lachnospiraceae</taxon>
    </lineage>
</organism>
<dbReference type="InterPro" id="IPR006145">
    <property type="entry name" value="PsdUridine_synth_RsuA/RluA"/>
</dbReference>
<dbReference type="SUPFAM" id="SSF55120">
    <property type="entry name" value="Pseudouridine synthase"/>
    <property type="match status" value="1"/>
</dbReference>
<dbReference type="Gene3D" id="3.30.2350.10">
    <property type="entry name" value="Pseudouridine synthase"/>
    <property type="match status" value="1"/>
</dbReference>
<dbReference type="Proteomes" id="UP000199701">
    <property type="component" value="Unassembled WGS sequence"/>
</dbReference>
<dbReference type="CDD" id="cd02869">
    <property type="entry name" value="PseudoU_synth_RluA_like"/>
    <property type="match status" value="1"/>
</dbReference>
<protein>
    <recommendedName>
        <fullName evidence="2">RNA pseudouridylate synthase</fullName>
    </recommendedName>
    <alternativeName>
        <fullName evidence="3">RNA-uridine isomerase</fullName>
    </alternativeName>
</protein>
<sequence>MNLQIIYEDDKMFVCNKPTGVLAQSGKSFDVDMVSALMTYRKKKGEDTFVGVINRLDRQVSGLMVFAKTKEEAAALNKLMQKNEFNKYYYAVVCGKPVNDKGSFVDYLLKDGKANTSTVVSKDIKDAKRAELEYEVIKTIVDENTGKNLTLVKIHLITGRHHQIRVQFATRGLVLEGDSKYDDTDNSIHKICDGATNDSNGIALCAYSLQIGKQKFEINPEASIFKLFA</sequence>
<dbReference type="GO" id="GO:0006396">
    <property type="term" value="P:RNA processing"/>
    <property type="evidence" value="ECO:0007669"/>
    <property type="project" value="UniProtKB-ARBA"/>
</dbReference>
<evidence type="ECO:0000256" key="3">
    <source>
        <dbReference type="ARBA" id="ARBA00033164"/>
    </source>
</evidence>
<dbReference type="RefSeq" id="WP_170841323.1">
    <property type="nucleotide sequence ID" value="NZ_FOJI01000004.1"/>
</dbReference>
<dbReference type="GO" id="GO:0001522">
    <property type="term" value="P:pseudouridine synthesis"/>
    <property type="evidence" value="ECO:0007669"/>
    <property type="project" value="InterPro"/>
</dbReference>
<name>A0A1I0NZG0_9FIRM</name>
<accession>A0A1I0NZG0</accession>
<dbReference type="GO" id="GO:0003723">
    <property type="term" value="F:RNA binding"/>
    <property type="evidence" value="ECO:0007669"/>
    <property type="project" value="InterPro"/>
</dbReference>
<dbReference type="PANTHER" id="PTHR21600">
    <property type="entry name" value="MITOCHONDRIAL RNA PSEUDOURIDINE SYNTHASE"/>
    <property type="match status" value="1"/>
</dbReference>
<dbReference type="EMBL" id="FOJI01000004">
    <property type="protein sequence ID" value="SEW07218.1"/>
    <property type="molecule type" value="Genomic_DNA"/>
</dbReference>
<reference evidence="5 6" key="1">
    <citation type="submission" date="2016-10" db="EMBL/GenBank/DDBJ databases">
        <authorList>
            <person name="de Groot N.N."/>
        </authorList>
    </citation>
    <scope>NUCLEOTIDE SEQUENCE [LARGE SCALE GENOMIC DNA]</scope>
    <source>
        <strain evidence="5 6">DSM 9179</strain>
    </source>
</reference>
<dbReference type="InterPro" id="IPR020103">
    <property type="entry name" value="PsdUridine_synth_cat_dom_sf"/>
</dbReference>
<evidence type="ECO:0000313" key="5">
    <source>
        <dbReference type="EMBL" id="SEW07218.1"/>
    </source>
</evidence>
<dbReference type="AlphaFoldDB" id="A0A1I0NZG0"/>
<evidence type="ECO:0000313" key="6">
    <source>
        <dbReference type="Proteomes" id="UP000199701"/>
    </source>
</evidence>
<evidence type="ECO:0000256" key="2">
    <source>
        <dbReference type="ARBA" id="ARBA00031870"/>
    </source>
</evidence>
<gene>
    <name evidence="5" type="ORF">SAMN05421659_10430</name>
</gene>
<dbReference type="STRING" id="99656.SAMN05421659_10430"/>
<dbReference type="InterPro" id="IPR006224">
    <property type="entry name" value="PsdUridine_synth_RluA-like_CS"/>
</dbReference>
<dbReference type="PROSITE" id="PS01129">
    <property type="entry name" value="PSI_RLU"/>
    <property type="match status" value="1"/>
</dbReference>
<keyword evidence="6" id="KW-1185">Reference proteome</keyword>
<dbReference type="InterPro" id="IPR050188">
    <property type="entry name" value="RluA_PseudoU_synthase"/>
</dbReference>
<evidence type="ECO:0000256" key="1">
    <source>
        <dbReference type="ARBA" id="ARBA00000073"/>
    </source>
</evidence>
<feature type="domain" description="Pseudouridine synthase RsuA/RluA-like" evidence="4">
    <location>
        <begin position="12"/>
        <end position="169"/>
    </location>
</feature>
<proteinExistence type="predicted"/>
<comment type="catalytic activity">
    <reaction evidence="1">
        <text>a uridine in RNA = a pseudouridine in RNA</text>
        <dbReference type="Rhea" id="RHEA:48348"/>
        <dbReference type="Rhea" id="RHEA-COMP:12068"/>
        <dbReference type="Rhea" id="RHEA-COMP:12069"/>
        <dbReference type="ChEBI" id="CHEBI:65314"/>
        <dbReference type="ChEBI" id="CHEBI:65315"/>
    </reaction>
</comment>
<dbReference type="Pfam" id="PF00849">
    <property type="entry name" value="PseudoU_synth_2"/>
    <property type="match status" value="1"/>
</dbReference>
<dbReference type="GO" id="GO:0140098">
    <property type="term" value="F:catalytic activity, acting on RNA"/>
    <property type="evidence" value="ECO:0007669"/>
    <property type="project" value="UniProtKB-ARBA"/>
</dbReference>